<dbReference type="GO" id="GO:0001006">
    <property type="term" value="F:RNA polymerase III type 3 promoter sequence-specific DNA binding"/>
    <property type="evidence" value="ECO:0007669"/>
    <property type="project" value="TreeGrafter"/>
</dbReference>
<dbReference type="PANTHER" id="PTHR13421">
    <property type="entry name" value="SNRNA-ACTIVATING PROTEIN COMPLEX SUBUNIT 3"/>
    <property type="match status" value="1"/>
</dbReference>
<dbReference type="GO" id="GO:0000978">
    <property type="term" value="F:RNA polymerase II cis-regulatory region sequence-specific DNA binding"/>
    <property type="evidence" value="ECO:0007669"/>
    <property type="project" value="TreeGrafter"/>
</dbReference>
<reference evidence="7 8" key="1">
    <citation type="submission" date="2022-09" db="EMBL/GenBank/DDBJ databases">
        <authorList>
            <person name="Palmer J.M."/>
        </authorList>
    </citation>
    <scope>NUCLEOTIDE SEQUENCE [LARGE SCALE GENOMIC DNA]</scope>
    <source>
        <strain evidence="7 8">DSM 7382</strain>
    </source>
</reference>
<evidence type="ECO:0000256" key="1">
    <source>
        <dbReference type="ARBA" id="ARBA00004123"/>
    </source>
</evidence>
<dbReference type="GO" id="GO:0005634">
    <property type="term" value="C:nucleus"/>
    <property type="evidence" value="ECO:0007669"/>
    <property type="project" value="UniProtKB-SubCell"/>
</dbReference>
<evidence type="ECO:0000256" key="6">
    <source>
        <dbReference type="ARBA" id="ARBA00023242"/>
    </source>
</evidence>
<evidence type="ECO:0000256" key="2">
    <source>
        <dbReference type="ARBA" id="ARBA00010410"/>
    </source>
</evidence>
<comment type="caution">
    <text evidence="7">The sequence shown here is derived from an EMBL/GenBank/DDBJ whole genome shotgun (WGS) entry which is preliminary data.</text>
</comment>
<comment type="similarity">
    <text evidence="2">Belongs to the SNAPC3/SRD2 family.</text>
</comment>
<keyword evidence="8" id="KW-1185">Reference proteome</keyword>
<dbReference type="GO" id="GO:0042796">
    <property type="term" value="P:snRNA transcription by RNA polymerase III"/>
    <property type="evidence" value="ECO:0007669"/>
    <property type="project" value="TreeGrafter"/>
</dbReference>
<evidence type="ECO:0000256" key="4">
    <source>
        <dbReference type="ARBA" id="ARBA00023125"/>
    </source>
</evidence>
<sequence>MNVNSGQSHEAQFGPPSPLINVSQFVRSAVQLENGSADQASCRLFSQSSNGLNAKAREHWQKIDQTRHEAIEAECSVSDVQAALNEIITTPRLYSHVTKTQQASVQSIYETAESSNRRKRKRVTITEPAEEHPSVTTLRTKLDAVQLKSWPLTLNSALFIRTPRNADHNTLTEIKQFNLSSDAHSPKQALLFVTIHSPLSWGHKLLSRSSQHVVLSSQTIGDFFDVIPCHSNEIPAEVRNDDATTVWMSSNTTSGGTGAVVSIEGTVYGDGQNEKDYSDQLLELIQSLAEKKRPTLTKGTPMHDTRFDSLSLRLHTPYWLMHAGNCEHFFVVDHVRLLHSSDPPVTAYPLTTQITPLLLDNCRICNKVPAVYSILGDMRLGESPFVVCSPCWRWMGMPKGDAANEVTVVPLPKHEFGWNV</sequence>
<evidence type="ECO:0008006" key="9">
    <source>
        <dbReference type="Google" id="ProtNLM"/>
    </source>
</evidence>
<protein>
    <recommendedName>
        <fullName evidence="9">snRNA-activating protein complex subunit 3</fullName>
    </recommendedName>
</protein>
<dbReference type="InterPro" id="IPR022042">
    <property type="entry name" value="snRNA-activating_su3"/>
</dbReference>
<keyword evidence="3" id="KW-0805">Transcription regulation</keyword>
<keyword evidence="4" id="KW-0238">DNA-binding</keyword>
<evidence type="ECO:0000313" key="8">
    <source>
        <dbReference type="Proteomes" id="UP001385951"/>
    </source>
</evidence>
<dbReference type="Proteomes" id="UP001385951">
    <property type="component" value="Unassembled WGS sequence"/>
</dbReference>
<name>A0AAW0G6I2_9APHY</name>
<dbReference type="GO" id="GO:0003681">
    <property type="term" value="F:bent DNA binding"/>
    <property type="evidence" value="ECO:0007669"/>
    <property type="project" value="TreeGrafter"/>
</dbReference>
<dbReference type="GO" id="GO:0042795">
    <property type="term" value="P:snRNA transcription by RNA polymerase II"/>
    <property type="evidence" value="ECO:0007669"/>
    <property type="project" value="TreeGrafter"/>
</dbReference>
<dbReference type="AlphaFoldDB" id="A0AAW0G6I2"/>
<dbReference type="GO" id="GO:0019185">
    <property type="term" value="C:snRNA-activating protein complex"/>
    <property type="evidence" value="ECO:0007669"/>
    <property type="project" value="TreeGrafter"/>
</dbReference>
<comment type="subcellular location">
    <subcellularLocation>
        <location evidence="1">Nucleus</location>
    </subcellularLocation>
</comment>
<accession>A0AAW0G6I2</accession>
<proteinExistence type="inferred from homology"/>
<organism evidence="7 8">
    <name type="scientific">Cerrena zonata</name>
    <dbReference type="NCBI Taxonomy" id="2478898"/>
    <lineage>
        <taxon>Eukaryota</taxon>
        <taxon>Fungi</taxon>
        <taxon>Dikarya</taxon>
        <taxon>Basidiomycota</taxon>
        <taxon>Agaricomycotina</taxon>
        <taxon>Agaricomycetes</taxon>
        <taxon>Polyporales</taxon>
        <taxon>Cerrenaceae</taxon>
        <taxon>Cerrena</taxon>
    </lineage>
</organism>
<evidence type="ECO:0000256" key="5">
    <source>
        <dbReference type="ARBA" id="ARBA00023163"/>
    </source>
</evidence>
<keyword evidence="5" id="KW-0804">Transcription</keyword>
<dbReference type="EMBL" id="JASBNA010000014">
    <property type="protein sequence ID" value="KAK7687049.1"/>
    <property type="molecule type" value="Genomic_DNA"/>
</dbReference>
<dbReference type="Pfam" id="PF12251">
    <property type="entry name" value="SNAPC3"/>
    <property type="match status" value="1"/>
</dbReference>
<dbReference type="PANTHER" id="PTHR13421:SF16">
    <property type="entry name" value="SNRNA-ACTIVATING PROTEIN COMPLEX SUBUNIT 3"/>
    <property type="match status" value="1"/>
</dbReference>
<evidence type="ECO:0000256" key="3">
    <source>
        <dbReference type="ARBA" id="ARBA00023015"/>
    </source>
</evidence>
<dbReference type="GO" id="GO:0001046">
    <property type="term" value="F:core promoter sequence-specific DNA binding"/>
    <property type="evidence" value="ECO:0007669"/>
    <property type="project" value="TreeGrafter"/>
</dbReference>
<evidence type="ECO:0000313" key="7">
    <source>
        <dbReference type="EMBL" id="KAK7687049.1"/>
    </source>
</evidence>
<keyword evidence="6" id="KW-0539">Nucleus</keyword>
<gene>
    <name evidence="7" type="ORF">QCA50_009549</name>
</gene>